<proteinExistence type="predicted"/>
<dbReference type="PANTHER" id="PTHR40758">
    <property type="entry name" value="CONSERVED PROTEIN"/>
    <property type="match status" value="1"/>
</dbReference>
<sequence>MEYSRFLDCLAADYDRLRAVVETAADAPVPTCPGWTVADLTRHVGEVYLHKTVAMREGVEPEPWPPEEFAKEEPTALLDRGYTALRAEFATRAPEDPAAAWYGPDQSVGFWIRRMAQETVIHRIDAELGTGQAVAPVPADLAVDGIDELLKVFAAYSVAEWGEYFTDILADSPGRTYLVRAGDAAWRVRTGPGEFAVTDGAGDGTADVTFSGSPEAVLRRLWNREGADGGSGGSGGSGVTIEGDPEAVEVLRRCIVVAAE</sequence>
<organism evidence="3 4">
    <name type="scientific">Streptomyces thinghirensis</name>
    <dbReference type="NCBI Taxonomy" id="551547"/>
    <lineage>
        <taxon>Bacteria</taxon>
        <taxon>Bacillati</taxon>
        <taxon>Actinomycetota</taxon>
        <taxon>Actinomycetes</taxon>
        <taxon>Kitasatosporales</taxon>
        <taxon>Streptomycetaceae</taxon>
        <taxon>Streptomyces</taxon>
    </lineage>
</organism>
<dbReference type="InterPro" id="IPR034660">
    <property type="entry name" value="DinB/YfiT-like"/>
</dbReference>
<dbReference type="Proteomes" id="UP001499878">
    <property type="component" value="Unassembled WGS sequence"/>
</dbReference>
<dbReference type="Gene3D" id="1.20.120.450">
    <property type="entry name" value="dinb family like domain"/>
    <property type="match status" value="1"/>
</dbReference>
<dbReference type="InterPro" id="IPR024344">
    <property type="entry name" value="MDMPI_metal-binding"/>
</dbReference>
<evidence type="ECO:0000313" key="3">
    <source>
        <dbReference type="EMBL" id="GAA5215712.1"/>
    </source>
</evidence>
<name>A0ABP9TE87_9ACTN</name>
<accession>A0ABP9TE87</accession>
<dbReference type="EMBL" id="BAABJR010000022">
    <property type="protein sequence ID" value="GAA5215712.1"/>
    <property type="molecule type" value="Genomic_DNA"/>
</dbReference>
<dbReference type="SUPFAM" id="SSF109854">
    <property type="entry name" value="DinB/YfiT-like putative metalloenzymes"/>
    <property type="match status" value="1"/>
</dbReference>
<dbReference type="RefSeq" id="WP_345636797.1">
    <property type="nucleotide sequence ID" value="NZ_BAABJR010000022.1"/>
</dbReference>
<dbReference type="Pfam" id="PF11716">
    <property type="entry name" value="MDMPI_N"/>
    <property type="match status" value="1"/>
</dbReference>
<keyword evidence="4" id="KW-1185">Reference proteome</keyword>
<evidence type="ECO:0000259" key="2">
    <source>
        <dbReference type="Pfam" id="PF11716"/>
    </source>
</evidence>
<evidence type="ECO:0000313" key="4">
    <source>
        <dbReference type="Proteomes" id="UP001499878"/>
    </source>
</evidence>
<dbReference type="GO" id="GO:0016853">
    <property type="term" value="F:isomerase activity"/>
    <property type="evidence" value="ECO:0007669"/>
    <property type="project" value="UniProtKB-KW"/>
</dbReference>
<protein>
    <submittedName>
        <fullName evidence="3">Maleylpyruvate isomerase family mycothiol-dependent enzyme</fullName>
    </submittedName>
</protein>
<feature type="domain" description="MDMPI C-terminal" evidence="1">
    <location>
        <begin position="140"/>
        <end position="247"/>
    </location>
</feature>
<reference evidence="4" key="1">
    <citation type="journal article" date="2019" name="Int. J. Syst. Evol. Microbiol.">
        <title>The Global Catalogue of Microorganisms (GCM) 10K type strain sequencing project: providing services to taxonomists for standard genome sequencing and annotation.</title>
        <authorList>
            <consortium name="The Broad Institute Genomics Platform"/>
            <consortium name="The Broad Institute Genome Sequencing Center for Infectious Disease"/>
            <person name="Wu L."/>
            <person name="Ma J."/>
        </authorList>
    </citation>
    <scope>NUCLEOTIDE SEQUENCE [LARGE SCALE GENOMIC DNA]</scope>
    <source>
        <strain evidence="4">JCM 18306</strain>
    </source>
</reference>
<comment type="caution">
    <text evidence="3">The sequence shown here is derived from an EMBL/GenBank/DDBJ whole genome shotgun (WGS) entry which is preliminary data.</text>
</comment>
<keyword evidence="3" id="KW-0413">Isomerase</keyword>
<dbReference type="Pfam" id="PF07398">
    <property type="entry name" value="MDMPI_C"/>
    <property type="match status" value="1"/>
</dbReference>
<evidence type="ECO:0000259" key="1">
    <source>
        <dbReference type="Pfam" id="PF07398"/>
    </source>
</evidence>
<dbReference type="InterPro" id="IPR017517">
    <property type="entry name" value="Maleyloyr_isom"/>
</dbReference>
<dbReference type="InterPro" id="IPR010872">
    <property type="entry name" value="MDMPI_C-term_domain"/>
</dbReference>
<dbReference type="PANTHER" id="PTHR40758:SF1">
    <property type="entry name" value="CONSERVED PROTEIN"/>
    <property type="match status" value="1"/>
</dbReference>
<feature type="domain" description="Mycothiol-dependent maleylpyruvate isomerase metal-binding" evidence="2">
    <location>
        <begin position="13"/>
        <end position="126"/>
    </location>
</feature>
<dbReference type="NCBIfam" id="TIGR03083">
    <property type="entry name" value="maleylpyruvate isomerase family mycothiol-dependent enzyme"/>
    <property type="match status" value="1"/>
</dbReference>
<gene>
    <name evidence="3" type="ORF">GCM10023323_65830</name>
</gene>